<reference evidence="2" key="1">
    <citation type="submission" date="2016-04" db="EMBL/GenBank/DDBJ databases">
        <authorList>
            <person name="Quiroz-Castaneda R.E."/>
            <person name="Martinez-Ocampo F."/>
        </authorList>
    </citation>
    <scope>NUCLEOTIDE SEQUENCE [LARGE SCALE GENOMIC DNA]</scope>
    <source>
        <strain evidence="2">INIFAP01</strain>
    </source>
</reference>
<evidence type="ECO:0000313" key="1">
    <source>
        <dbReference type="EMBL" id="OAL10142.1"/>
    </source>
</evidence>
<keyword evidence="2" id="KW-1185">Reference proteome</keyword>
<evidence type="ECO:0000313" key="2">
    <source>
        <dbReference type="Proteomes" id="UP000077623"/>
    </source>
</evidence>
<dbReference type="AlphaFoldDB" id="A0A1A9QC41"/>
<proteinExistence type="predicted"/>
<dbReference type="RefSeq" id="WP_187150527.1">
    <property type="nucleotide sequence ID" value="NZ_LWUJ01000012.1"/>
</dbReference>
<dbReference type="EMBL" id="LWUJ01000012">
    <property type="protein sequence ID" value="OAL10142.1"/>
    <property type="molecule type" value="Genomic_DNA"/>
</dbReference>
<accession>A0A1A9QC41</accession>
<protein>
    <submittedName>
        <fullName evidence="1">Uncharacterized protein</fullName>
    </submittedName>
</protein>
<dbReference type="Proteomes" id="UP000077623">
    <property type="component" value="Unassembled WGS sequence"/>
</dbReference>
<organism evidence="1 2">
    <name type="scientific">Candidatus Mycoplasma haematobovis</name>
    <dbReference type="NCBI Taxonomy" id="432608"/>
    <lineage>
        <taxon>Bacteria</taxon>
        <taxon>Bacillati</taxon>
        <taxon>Mycoplasmatota</taxon>
        <taxon>Mollicutes</taxon>
        <taxon>Mycoplasmataceae</taxon>
        <taxon>Mycoplasma</taxon>
    </lineage>
</organism>
<comment type="caution">
    <text evidence="1">The sequence shown here is derived from an EMBL/GenBank/DDBJ whole genome shotgun (WGS) entry which is preliminary data.</text>
</comment>
<sequence>MLKFKKNWKRTKVTGKEDWKKKLASLKTSEKDSLVNDLEQLKSKDSGLDEWCNQNYRAYFKDENDTRFKNV</sequence>
<gene>
    <name evidence="1" type="ORF">A6V39_04485</name>
</gene>
<name>A0A1A9QC41_9MOLU</name>